<dbReference type="Proteomes" id="UP000244309">
    <property type="component" value="Unassembled WGS sequence"/>
</dbReference>
<evidence type="ECO:0000256" key="9">
    <source>
        <dbReference type="ARBA" id="ARBA00039865"/>
    </source>
</evidence>
<evidence type="ECO:0000256" key="4">
    <source>
        <dbReference type="ARBA" id="ARBA00022989"/>
    </source>
</evidence>
<keyword evidence="14" id="KW-1185">Reference proteome</keyword>
<comment type="function">
    <text evidence="7">May be involved in telomere capping.</text>
</comment>
<feature type="transmembrane region" description="Helical" evidence="11">
    <location>
        <begin position="551"/>
        <end position="572"/>
    </location>
</feature>
<dbReference type="InterPro" id="IPR057530">
    <property type="entry name" value="TIM-barrel_MTC6"/>
</dbReference>
<name>A0A2V1ATR8_9ASCO</name>
<keyword evidence="4 11" id="KW-1133">Transmembrane helix</keyword>
<keyword evidence="5 11" id="KW-0472">Membrane</keyword>
<feature type="region of interest" description="Disordered" evidence="10">
    <location>
        <begin position="398"/>
        <end position="421"/>
    </location>
</feature>
<dbReference type="OrthoDB" id="5573651at2759"/>
<evidence type="ECO:0000256" key="1">
    <source>
        <dbReference type="ARBA" id="ARBA00004479"/>
    </source>
</evidence>
<dbReference type="EMBL" id="PKFO01000004">
    <property type="protein sequence ID" value="PVH20683.1"/>
    <property type="molecule type" value="Genomic_DNA"/>
</dbReference>
<dbReference type="AlphaFoldDB" id="A0A2V1ATR8"/>
<dbReference type="PANTHER" id="PTHR35518">
    <property type="entry name" value="MAINTENANCE OF TELOMOERE CAPPING"/>
    <property type="match status" value="1"/>
</dbReference>
<protein>
    <recommendedName>
        <fullName evidence="9">Maintenance of telomere capping protein 6</fullName>
    </recommendedName>
</protein>
<evidence type="ECO:0000313" key="13">
    <source>
        <dbReference type="EMBL" id="PVH20683.1"/>
    </source>
</evidence>
<evidence type="ECO:0000256" key="2">
    <source>
        <dbReference type="ARBA" id="ARBA00022692"/>
    </source>
</evidence>
<evidence type="ECO:0000256" key="6">
    <source>
        <dbReference type="ARBA" id="ARBA00023180"/>
    </source>
</evidence>
<evidence type="ECO:0000256" key="10">
    <source>
        <dbReference type="SAM" id="MobiDB-lite"/>
    </source>
</evidence>
<keyword evidence="6" id="KW-0325">Glycoprotein</keyword>
<comment type="caution">
    <text evidence="13">The sequence shown here is derived from an EMBL/GenBank/DDBJ whole genome shotgun (WGS) entry which is preliminary data.</text>
</comment>
<dbReference type="GO" id="GO:0016020">
    <property type="term" value="C:membrane"/>
    <property type="evidence" value="ECO:0007669"/>
    <property type="project" value="UniProtKB-SubCell"/>
</dbReference>
<comment type="subcellular location">
    <subcellularLocation>
        <location evidence="1">Membrane</location>
        <topology evidence="1">Single-pass type I membrane protein</topology>
    </subcellularLocation>
</comment>
<evidence type="ECO:0000256" key="8">
    <source>
        <dbReference type="ARBA" id="ARBA00038159"/>
    </source>
</evidence>
<dbReference type="RefSeq" id="XP_025341623.1">
    <property type="nucleotide sequence ID" value="XM_025487815.1"/>
</dbReference>
<evidence type="ECO:0000256" key="3">
    <source>
        <dbReference type="ARBA" id="ARBA00022729"/>
    </source>
</evidence>
<feature type="domain" description="MTC6 partial TIM-barrel" evidence="12">
    <location>
        <begin position="18"/>
        <end position="359"/>
    </location>
</feature>
<feature type="compositionally biased region" description="Acidic residues" evidence="10">
    <location>
        <begin position="408"/>
        <end position="421"/>
    </location>
</feature>
<dbReference type="GeneID" id="37009517"/>
<evidence type="ECO:0000313" key="14">
    <source>
        <dbReference type="Proteomes" id="UP000244309"/>
    </source>
</evidence>
<evidence type="ECO:0000259" key="12">
    <source>
        <dbReference type="Pfam" id="PF25506"/>
    </source>
</evidence>
<dbReference type="InterPro" id="IPR051008">
    <property type="entry name" value="Telomere_Capping_Maintenance"/>
</dbReference>
<dbReference type="STRING" id="45357.A0A2V1ATR8"/>
<keyword evidence="2 11" id="KW-0812">Transmembrane</keyword>
<dbReference type="PANTHER" id="PTHR35518:SF2">
    <property type="entry name" value="MAINTENANCE OF TELOMERE CAPPING PROTEIN 6"/>
    <property type="match status" value="1"/>
</dbReference>
<keyword evidence="3" id="KW-0732">Signal</keyword>
<evidence type="ECO:0000256" key="7">
    <source>
        <dbReference type="ARBA" id="ARBA00037703"/>
    </source>
</evidence>
<reference evidence="13 14" key="1">
    <citation type="submission" date="2017-12" db="EMBL/GenBank/DDBJ databases">
        <title>Genome Sequence of a Multidrug-Resistant Candida haemulonii Isolate from a Patient with Chronic Leg Ulcers in Israel.</title>
        <authorList>
            <person name="Chow N.A."/>
            <person name="Gade L."/>
            <person name="Batra D."/>
            <person name="Rowe L.A."/>
            <person name="Ben-Ami R."/>
            <person name="Loparev V.N."/>
            <person name="Litvintseva A.P."/>
        </authorList>
    </citation>
    <scope>NUCLEOTIDE SEQUENCE [LARGE SCALE GENOMIC DNA]</scope>
    <source>
        <strain evidence="13 14">B11899</strain>
    </source>
</reference>
<gene>
    <name evidence="13" type="ORF">CXQ85_004187</name>
</gene>
<organism evidence="13 14">
    <name type="scientific">Candidozyma haemuli</name>
    <dbReference type="NCBI Taxonomy" id="45357"/>
    <lineage>
        <taxon>Eukaryota</taxon>
        <taxon>Fungi</taxon>
        <taxon>Dikarya</taxon>
        <taxon>Ascomycota</taxon>
        <taxon>Saccharomycotina</taxon>
        <taxon>Pichiomycetes</taxon>
        <taxon>Metschnikowiaceae</taxon>
        <taxon>Candidozyma</taxon>
    </lineage>
</organism>
<dbReference type="VEuPathDB" id="FungiDB:CXQ85_004187"/>
<evidence type="ECO:0000256" key="5">
    <source>
        <dbReference type="ARBA" id="ARBA00023136"/>
    </source>
</evidence>
<sequence length="602" mass="67972">MWALFLLPLCLALESNWPDLSPRADQAMRAERDISSDIPIDQHTPFGISANRVIFDVQGYNTGALSTLQTALNVGINSIMLDMYWNEYTGRWQLCPAPIPEDATTNRSETVNVSWKGKQYKCQPGFSDMDVYVALRDYLRSSNIESRANVVQMILNLKSIHNDTVVVPRNTTNSTVSDSEDSVSTGTTLQSPQYMEIGNASLSSSLSVLGSFIFTPAELGMTSPLNNTITYDDDFPTQKDFLYSLYKRTFATAITPEFVNTTKSYNITALDANLIYFYDLFNFTLEETSEGVLDACSRRRNGEYNTNFYTDRVSLSKFRTLIDHDGSAFTPEKAHKALQCGYMPILNATKYPINNRTNLTGEYPGRVINDYIPYACWSWAPFEPDSTFTNDTRAALEASDLQPRADGDDNEDSNQLGADDDPEWQETALSQVAEKCVVMKHTGWAVENCYNKYRLACKHTRNPFDWKLSDEIASYFSTNTPECPKNYKFGIPHSSTEQLALQNFLNASQVPRPVWIDMNDITISGCFVDGGPYAECPYKRAVSTGNLIRSVAPSAVVAVVILILIFFERFFLSTPVHTNRRRHWKRTINQHYKKNDYEGVPS</sequence>
<dbReference type="Pfam" id="PF25506">
    <property type="entry name" value="TIM-barrel_MTC6"/>
    <property type="match status" value="1"/>
</dbReference>
<evidence type="ECO:0000256" key="11">
    <source>
        <dbReference type="SAM" id="Phobius"/>
    </source>
</evidence>
<comment type="similarity">
    <text evidence="8">Belongs to the MTC6 family.</text>
</comment>
<proteinExistence type="inferred from homology"/>
<accession>A0A2V1ATR8</accession>